<keyword evidence="6 12" id="KW-0812">Transmembrane</keyword>
<dbReference type="Pfam" id="PF00015">
    <property type="entry name" value="MCPsignal"/>
    <property type="match status" value="1"/>
</dbReference>
<keyword evidence="5" id="KW-0997">Cell inner membrane</keyword>
<proteinExistence type="inferred from homology"/>
<accession>A0A2T3N0P1</accession>
<evidence type="ECO:0000256" key="5">
    <source>
        <dbReference type="ARBA" id="ARBA00022519"/>
    </source>
</evidence>
<dbReference type="PROSITE" id="PS50885">
    <property type="entry name" value="HAMP"/>
    <property type="match status" value="1"/>
</dbReference>
<dbReference type="AlphaFoldDB" id="A0A2T3N0P1"/>
<dbReference type="InterPro" id="IPR003660">
    <property type="entry name" value="HAMP_dom"/>
</dbReference>
<dbReference type="Gene3D" id="1.10.287.950">
    <property type="entry name" value="Methyl-accepting chemotaxis protein"/>
    <property type="match status" value="1"/>
</dbReference>
<feature type="domain" description="T-SNARE coiled-coil homology" evidence="14">
    <location>
        <begin position="434"/>
        <end position="496"/>
    </location>
</feature>
<dbReference type="SUPFAM" id="SSF58104">
    <property type="entry name" value="Methyl-accepting chemotaxis protein (MCP) signaling domain"/>
    <property type="match status" value="1"/>
</dbReference>
<name>A0A2T3N0P1_9GAMM</name>
<evidence type="ECO:0000256" key="4">
    <source>
        <dbReference type="ARBA" id="ARBA00022500"/>
    </source>
</evidence>
<dbReference type="GO" id="GO:0005886">
    <property type="term" value="C:plasma membrane"/>
    <property type="evidence" value="ECO:0007669"/>
    <property type="project" value="UniProtKB-SubCell"/>
</dbReference>
<evidence type="ECO:0000259" key="15">
    <source>
        <dbReference type="PROSITE" id="PS50885"/>
    </source>
</evidence>
<comment type="caution">
    <text evidence="16">The sequence shown here is derived from an EMBL/GenBank/DDBJ whole genome shotgun (WGS) entry which is preliminary data.</text>
</comment>
<protein>
    <submittedName>
        <fullName evidence="16">Methyl-accepting chemotaxis protein</fullName>
    </submittedName>
</protein>
<keyword evidence="3" id="KW-0488">Methylation</keyword>
<dbReference type="InterPro" id="IPR000727">
    <property type="entry name" value="T_SNARE_dom"/>
</dbReference>
<evidence type="ECO:0000256" key="12">
    <source>
        <dbReference type="SAM" id="Phobius"/>
    </source>
</evidence>
<reference evidence="16 17" key="1">
    <citation type="submission" date="2018-03" db="EMBL/GenBank/DDBJ databases">
        <title>Whole genome sequencing of Histamine producing bacteria.</title>
        <authorList>
            <person name="Butler K."/>
        </authorList>
    </citation>
    <scope>NUCLEOTIDE SEQUENCE [LARGE SCALE GENOMIC DNA]</scope>
    <source>
        <strain evidence="16 17">DSM 16190</strain>
    </source>
</reference>
<organism evidence="16 17">
    <name type="scientific">Photobacterium lipolyticum</name>
    <dbReference type="NCBI Taxonomy" id="266810"/>
    <lineage>
        <taxon>Bacteria</taxon>
        <taxon>Pseudomonadati</taxon>
        <taxon>Pseudomonadota</taxon>
        <taxon>Gammaproteobacteria</taxon>
        <taxon>Vibrionales</taxon>
        <taxon>Vibrionaceae</taxon>
        <taxon>Photobacterium</taxon>
    </lineage>
</organism>
<dbReference type="PANTHER" id="PTHR32089:SF39">
    <property type="entry name" value="METHYL-ACCEPTING CHEMOTAXIS PROTEIN HLYB"/>
    <property type="match status" value="1"/>
</dbReference>
<dbReference type="PROSITE" id="PS50192">
    <property type="entry name" value="T_SNARE"/>
    <property type="match status" value="1"/>
</dbReference>
<dbReference type="Proteomes" id="UP000240904">
    <property type="component" value="Unassembled WGS sequence"/>
</dbReference>
<evidence type="ECO:0000313" key="17">
    <source>
        <dbReference type="Proteomes" id="UP000240904"/>
    </source>
</evidence>
<dbReference type="InterPro" id="IPR004089">
    <property type="entry name" value="MCPsignal_dom"/>
</dbReference>
<feature type="domain" description="Methyl-accepting transducer" evidence="13">
    <location>
        <begin position="247"/>
        <end position="483"/>
    </location>
</feature>
<evidence type="ECO:0000256" key="7">
    <source>
        <dbReference type="ARBA" id="ARBA00022989"/>
    </source>
</evidence>
<comment type="similarity">
    <text evidence="10">Belongs to the methyl-accepting chemotaxis (MCP) protein family.</text>
</comment>
<keyword evidence="7 12" id="KW-1133">Transmembrane helix</keyword>
<evidence type="ECO:0000256" key="6">
    <source>
        <dbReference type="ARBA" id="ARBA00022692"/>
    </source>
</evidence>
<dbReference type="Gene3D" id="3.30.450.20">
    <property type="entry name" value="PAS domain"/>
    <property type="match status" value="1"/>
</dbReference>
<evidence type="ECO:0000256" key="3">
    <source>
        <dbReference type="ARBA" id="ARBA00022481"/>
    </source>
</evidence>
<evidence type="ECO:0000256" key="1">
    <source>
        <dbReference type="ARBA" id="ARBA00004429"/>
    </source>
</evidence>
<keyword evidence="17" id="KW-1185">Reference proteome</keyword>
<evidence type="ECO:0000313" key="16">
    <source>
        <dbReference type="EMBL" id="PSW05773.1"/>
    </source>
</evidence>
<dbReference type="CDD" id="cd11386">
    <property type="entry name" value="MCP_signal"/>
    <property type="match status" value="1"/>
</dbReference>
<dbReference type="SUPFAM" id="SSF103190">
    <property type="entry name" value="Sensory domain-like"/>
    <property type="match status" value="1"/>
</dbReference>
<dbReference type="CDD" id="cd06225">
    <property type="entry name" value="HAMP"/>
    <property type="match status" value="1"/>
</dbReference>
<dbReference type="GO" id="GO:0006935">
    <property type="term" value="P:chemotaxis"/>
    <property type="evidence" value="ECO:0007669"/>
    <property type="project" value="UniProtKB-KW"/>
</dbReference>
<dbReference type="SMART" id="SM00304">
    <property type="entry name" value="HAMP"/>
    <property type="match status" value="2"/>
</dbReference>
<dbReference type="EMBL" id="PYMC01000004">
    <property type="protein sequence ID" value="PSW05773.1"/>
    <property type="molecule type" value="Genomic_DNA"/>
</dbReference>
<evidence type="ECO:0000256" key="11">
    <source>
        <dbReference type="PROSITE-ProRule" id="PRU00284"/>
    </source>
</evidence>
<dbReference type="PANTHER" id="PTHR32089">
    <property type="entry name" value="METHYL-ACCEPTING CHEMOTAXIS PROTEIN MCPB"/>
    <property type="match status" value="1"/>
</dbReference>
<dbReference type="SMART" id="SM00283">
    <property type="entry name" value="MA"/>
    <property type="match status" value="1"/>
</dbReference>
<comment type="subcellular location">
    <subcellularLocation>
        <location evidence="1">Cell inner membrane</location>
        <topology evidence="1">Multi-pass membrane protein</topology>
    </subcellularLocation>
</comment>
<evidence type="ECO:0000256" key="10">
    <source>
        <dbReference type="ARBA" id="ARBA00029447"/>
    </source>
</evidence>
<dbReference type="GO" id="GO:0007165">
    <property type="term" value="P:signal transduction"/>
    <property type="evidence" value="ECO:0007669"/>
    <property type="project" value="UniProtKB-KW"/>
</dbReference>
<evidence type="ECO:0000256" key="8">
    <source>
        <dbReference type="ARBA" id="ARBA00023136"/>
    </source>
</evidence>
<evidence type="ECO:0000256" key="2">
    <source>
        <dbReference type="ARBA" id="ARBA00022475"/>
    </source>
</evidence>
<dbReference type="FunFam" id="1.10.287.950:FF:000001">
    <property type="entry name" value="Methyl-accepting chemotaxis sensory transducer"/>
    <property type="match status" value="1"/>
</dbReference>
<dbReference type="Pfam" id="PF00672">
    <property type="entry name" value="HAMP"/>
    <property type="match status" value="1"/>
</dbReference>
<keyword evidence="2" id="KW-1003">Cell membrane</keyword>
<keyword evidence="4" id="KW-0145">Chemotaxis</keyword>
<gene>
    <name evidence="16" type="ORF">C9I89_08565</name>
</gene>
<dbReference type="InterPro" id="IPR033463">
    <property type="entry name" value="sCache_3"/>
</dbReference>
<dbReference type="RefSeq" id="WP_107282925.1">
    <property type="nucleotide sequence ID" value="NZ_PYMC01000004.1"/>
</dbReference>
<evidence type="ECO:0000259" key="13">
    <source>
        <dbReference type="PROSITE" id="PS50111"/>
    </source>
</evidence>
<dbReference type="Pfam" id="PF17203">
    <property type="entry name" value="sCache_3_2"/>
    <property type="match status" value="1"/>
</dbReference>
<feature type="domain" description="HAMP" evidence="15">
    <location>
        <begin position="188"/>
        <end position="242"/>
    </location>
</feature>
<keyword evidence="8 12" id="KW-0472">Membrane</keyword>
<evidence type="ECO:0000256" key="9">
    <source>
        <dbReference type="ARBA" id="ARBA00023224"/>
    </source>
</evidence>
<feature type="transmembrane region" description="Helical" evidence="12">
    <location>
        <begin position="165"/>
        <end position="187"/>
    </location>
</feature>
<dbReference type="OrthoDB" id="2489132at2"/>
<evidence type="ECO:0000259" key="14">
    <source>
        <dbReference type="PROSITE" id="PS50192"/>
    </source>
</evidence>
<dbReference type="PROSITE" id="PS50111">
    <property type="entry name" value="CHEMOTAXIS_TRANSDUC_2"/>
    <property type="match status" value="1"/>
</dbReference>
<dbReference type="InterPro" id="IPR029151">
    <property type="entry name" value="Sensor-like_sf"/>
</dbReference>
<sequence>MKKIILIVVCIMFAIAAITSISSTSYISHQEIDKIILKKSQAQAELLAENVEYILSTSSQPLDDLQKLVQSLKSRPDISYAIVIDKNVQAIAHSDIEKLNKIYDDNYTVDGATKGKPQYSKWYADVQEVWVYDILSPIYVNGELYGTFDIGIPITEVSEAAKGIVISQLVVILGIFFICGCVLMWLLGKLLRPLSGLQHVLENISKGDGDLTIRLPVRGNDEIAHISTAFNTFVCKINEIIVQVVKTGVDLGHSATELRSQSQQALSRGHEQSDQSLLVVTSMNEMIATIGEISQNATGAAESAKSANIETQEGQRILQEATNTITDLAAQMNDMSGVITSLAERTQSIGSILEVIRGISEQTNLLALNAAIEAARAGEAGRGFAVVADEVRNLATKTAQSTNEIQVMIDQLQHESKNAVDAMDCSKSLTIEGSQATKKAQQALEQISAQVMTILDMNTQVATATEQQSSVANEININMDTVDSSVKVGLTASRELERSSQKLAELAQTLDRHVGSFKINH</sequence>
<keyword evidence="9 11" id="KW-0807">Transducer</keyword>